<feature type="transmembrane region" description="Helical" evidence="2">
    <location>
        <begin position="6"/>
        <end position="25"/>
    </location>
</feature>
<keyword evidence="2" id="KW-0472">Membrane</keyword>
<organism evidence="3 4">
    <name type="scientific">Marinactinospora thermotolerans DSM 45154</name>
    <dbReference type="NCBI Taxonomy" id="1122192"/>
    <lineage>
        <taxon>Bacteria</taxon>
        <taxon>Bacillati</taxon>
        <taxon>Actinomycetota</taxon>
        <taxon>Actinomycetes</taxon>
        <taxon>Streptosporangiales</taxon>
        <taxon>Nocardiopsidaceae</taxon>
        <taxon>Marinactinospora</taxon>
    </lineage>
</organism>
<dbReference type="AlphaFoldDB" id="A0A1T4T7P7"/>
<dbReference type="Proteomes" id="UP000190637">
    <property type="component" value="Unassembled WGS sequence"/>
</dbReference>
<evidence type="ECO:0000313" key="4">
    <source>
        <dbReference type="Proteomes" id="UP000190637"/>
    </source>
</evidence>
<protein>
    <submittedName>
        <fullName evidence="3">Uncharacterized protein</fullName>
    </submittedName>
</protein>
<sequence>MDGDVLLWSALIAVLVVGAVTAILLRGRRERAERNRPPRDPRRLGQDDAVRPHEASDRASGRNAWMRGGDGG</sequence>
<keyword evidence="2" id="KW-1133">Transmembrane helix</keyword>
<feature type="region of interest" description="Disordered" evidence="1">
    <location>
        <begin position="27"/>
        <end position="72"/>
    </location>
</feature>
<dbReference type="EMBL" id="FUWS01000016">
    <property type="protein sequence ID" value="SKA36522.1"/>
    <property type="molecule type" value="Genomic_DNA"/>
</dbReference>
<accession>A0A1T4T7P7</accession>
<name>A0A1T4T7P7_9ACTN</name>
<dbReference type="RefSeq" id="WP_144390274.1">
    <property type="nucleotide sequence ID" value="NZ_FUWS01000016.1"/>
</dbReference>
<evidence type="ECO:0000313" key="3">
    <source>
        <dbReference type="EMBL" id="SKA36522.1"/>
    </source>
</evidence>
<evidence type="ECO:0000256" key="1">
    <source>
        <dbReference type="SAM" id="MobiDB-lite"/>
    </source>
</evidence>
<gene>
    <name evidence="3" type="ORF">SAMN02745673_04596</name>
</gene>
<proteinExistence type="predicted"/>
<keyword evidence="4" id="KW-1185">Reference proteome</keyword>
<keyword evidence="2" id="KW-0812">Transmembrane</keyword>
<reference evidence="3 4" key="1">
    <citation type="submission" date="2017-02" db="EMBL/GenBank/DDBJ databases">
        <authorList>
            <person name="Peterson S.W."/>
        </authorList>
    </citation>
    <scope>NUCLEOTIDE SEQUENCE [LARGE SCALE GENOMIC DNA]</scope>
    <source>
        <strain evidence="3 4">DSM 45154</strain>
    </source>
</reference>
<evidence type="ECO:0000256" key="2">
    <source>
        <dbReference type="SAM" id="Phobius"/>
    </source>
</evidence>
<feature type="compositionally biased region" description="Basic and acidic residues" evidence="1">
    <location>
        <begin position="30"/>
        <end position="60"/>
    </location>
</feature>